<dbReference type="PANTHER" id="PTHR48111">
    <property type="entry name" value="REGULATOR OF RPOS"/>
    <property type="match status" value="1"/>
</dbReference>
<dbReference type="Pfam" id="PF00486">
    <property type="entry name" value="Trans_reg_C"/>
    <property type="match status" value="1"/>
</dbReference>
<dbReference type="SUPFAM" id="SSF46894">
    <property type="entry name" value="C-terminal effector domain of the bipartite response regulators"/>
    <property type="match status" value="1"/>
</dbReference>
<dbReference type="CDD" id="cd00383">
    <property type="entry name" value="trans_reg_C"/>
    <property type="match status" value="1"/>
</dbReference>
<accession>A0A840Z3F0</accession>
<dbReference type="InterPro" id="IPR039420">
    <property type="entry name" value="WalR-like"/>
</dbReference>
<dbReference type="GO" id="GO:0032993">
    <property type="term" value="C:protein-DNA complex"/>
    <property type="evidence" value="ECO:0007669"/>
    <property type="project" value="TreeGrafter"/>
</dbReference>
<keyword evidence="3" id="KW-0805">Transcription regulation</keyword>
<dbReference type="GO" id="GO:0006355">
    <property type="term" value="P:regulation of DNA-templated transcription"/>
    <property type="evidence" value="ECO:0007669"/>
    <property type="project" value="InterPro"/>
</dbReference>
<organism evidence="10 11">
    <name type="scientific">Stakelama sediminis</name>
    <dbReference type="NCBI Taxonomy" id="463200"/>
    <lineage>
        <taxon>Bacteria</taxon>
        <taxon>Pseudomonadati</taxon>
        <taxon>Pseudomonadota</taxon>
        <taxon>Alphaproteobacteria</taxon>
        <taxon>Sphingomonadales</taxon>
        <taxon>Sphingomonadaceae</taxon>
        <taxon>Stakelama</taxon>
    </lineage>
</organism>
<evidence type="ECO:0000259" key="8">
    <source>
        <dbReference type="PROSITE" id="PS50110"/>
    </source>
</evidence>
<feature type="domain" description="OmpR/PhoB-type" evidence="9">
    <location>
        <begin position="125"/>
        <end position="223"/>
    </location>
</feature>
<dbReference type="RefSeq" id="WP_184005947.1">
    <property type="nucleotide sequence ID" value="NZ_BAABIF010000028.1"/>
</dbReference>
<dbReference type="Gene3D" id="1.10.10.10">
    <property type="entry name" value="Winged helix-like DNA-binding domain superfamily/Winged helix DNA-binding domain"/>
    <property type="match status" value="1"/>
</dbReference>
<evidence type="ECO:0000256" key="1">
    <source>
        <dbReference type="ARBA" id="ARBA00022553"/>
    </source>
</evidence>
<dbReference type="Pfam" id="PF00072">
    <property type="entry name" value="Response_reg"/>
    <property type="match status" value="1"/>
</dbReference>
<evidence type="ECO:0000313" key="11">
    <source>
        <dbReference type="Proteomes" id="UP000554342"/>
    </source>
</evidence>
<dbReference type="EMBL" id="JACIJI010000011">
    <property type="protein sequence ID" value="MBB5720267.1"/>
    <property type="molecule type" value="Genomic_DNA"/>
</dbReference>
<comment type="caution">
    <text evidence="10">The sequence shown here is derived from an EMBL/GenBank/DDBJ whole genome shotgun (WGS) entry which is preliminary data.</text>
</comment>
<feature type="DNA-binding region" description="OmpR/PhoB-type" evidence="7">
    <location>
        <begin position="125"/>
        <end position="223"/>
    </location>
</feature>
<dbReference type="PANTHER" id="PTHR48111:SF22">
    <property type="entry name" value="REGULATOR OF RPOS"/>
    <property type="match status" value="1"/>
</dbReference>
<sequence>MKLLVIEDDAAIAGLLVSGLSSHGHHTVTASNGEDAVVTLSEHRFDAVILDRMLPGIDGIEVLHHIRRTHDYPPTLILSALGDTASRIEGIEAGADDYLVKPFDMLELNARLNAVVRRTGRTDPAGVWAIGAIEVFATHHKASRNGHALYLNKKEFGLLIELMQHCDQVVTRRMLLERVWGYSFEPGTNIVQSNISRLRTKLTEFGDTDPIETVRGSGYVLHSALA</sequence>
<keyword evidence="2" id="KW-0902">Two-component regulatory system</keyword>
<proteinExistence type="predicted"/>
<evidence type="ECO:0000256" key="4">
    <source>
        <dbReference type="ARBA" id="ARBA00023125"/>
    </source>
</evidence>
<dbReference type="InterPro" id="IPR016032">
    <property type="entry name" value="Sig_transdc_resp-reg_C-effctor"/>
</dbReference>
<dbReference type="InterPro" id="IPR001789">
    <property type="entry name" value="Sig_transdc_resp-reg_receiver"/>
</dbReference>
<keyword evidence="1 6" id="KW-0597">Phosphoprotein</keyword>
<evidence type="ECO:0000256" key="5">
    <source>
        <dbReference type="ARBA" id="ARBA00023163"/>
    </source>
</evidence>
<dbReference type="Proteomes" id="UP000554342">
    <property type="component" value="Unassembled WGS sequence"/>
</dbReference>
<dbReference type="GO" id="GO:0000156">
    <property type="term" value="F:phosphorelay response regulator activity"/>
    <property type="evidence" value="ECO:0007669"/>
    <property type="project" value="TreeGrafter"/>
</dbReference>
<reference evidence="10 11" key="1">
    <citation type="submission" date="2020-08" db="EMBL/GenBank/DDBJ databases">
        <title>Genomic Encyclopedia of Type Strains, Phase IV (KMG-IV): sequencing the most valuable type-strain genomes for metagenomic binning, comparative biology and taxonomic classification.</title>
        <authorList>
            <person name="Goeker M."/>
        </authorList>
    </citation>
    <scope>NUCLEOTIDE SEQUENCE [LARGE SCALE GENOMIC DNA]</scope>
    <source>
        <strain evidence="10 11">DSM 27203</strain>
    </source>
</reference>
<dbReference type="SUPFAM" id="SSF52172">
    <property type="entry name" value="CheY-like"/>
    <property type="match status" value="1"/>
</dbReference>
<evidence type="ECO:0000313" key="10">
    <source>
        <dbReference type="EMBL" id="MBB5720267.1"/>
    </source>
</evidence>
<dbReference type="PROSITE" id="PS51755">
    <property type="entry name" value="OMPR_PHOB"/>
    <property type="match status" value="1"/>
</dbReference>
<evidence type="ECO:0000256" key="6">
    <source>
        <dbReference type="PROSITE-ProRule" id="PRU00169"/>
    </source>
</evidence>
<evidence type="ECO:0000259" key="9">
    <source>
        <dbReference type="PROSITE" id="PS51755"/>
    </source>
</evidence>
<keyword evidence="11" id="KW-1185">Reference proteome</keyword>
<dbReference type="GO" id="GO:0000976">
    <property type="term" value="F:transcription cis-regulatory region binding"/>
    <property type="evidence" value="ECO:0007669"/>
    <property type="project" value="TreeGrafter"/>
</dbReference>
<dbReference type="InterPro" id="IPR036388">
    <property type="entry name" value="WH-like_DNA-bd_sf"/>
</dbReference>
<dbReference type="PROSITE" id="PS50110">
    <property type="entry name" value="RESPONSE_REGULATORY"/>
    <property type="match status" value="1"/>
</dbReference>
<evidence type="ECO:0000256" key="2">
    <source>
        <dbReference type="ARBA" id="ARBA00023012"/>
    </source>
</evidence>
<dbReference type="CDD" id="cd17574">
    <property type="entry name" value="REC_OmpR"/>
    <property type="match status" value="1"/>
</dbReference>
<protein>
    <submittedName>
        <fullName evidence="10">Two-component system OmpR family response regulator</fullName>
    </submittedName>
</protein>
<dbReference type="SMART" id="SM00862">
    <property type="entry name" value="Trans_reg_C"/>
    <property type="match status" value="1"/>
</dbReference>
<evidence type="ECO:0000256" key="7">
    <source>
        <dbReference type="PROSITE-ProRule" id="PRU01091"/>
    </source>
</evidence>
<dbReference type="GO" id="GO:0005829">
    <property type="term" value="C:cytosol"/>
    <property type="evidence" value="ECO:0007669"/>
    <property type="project" value="TreeGrafter"/>
</dbReference>
<dbReference type="InterPro" id="IPR011006">
    <property type="entry name" value="CheY-like_superfamily"/>
</dbReference>
<name>A0A840Z3F0_9SPHN</name>
<evidence type="ECO:0000256" key="3">
    <source>
        <dbReference type="ARBA" id="ARBA00023015"/>
    </source>
</evidence>
<keyword evidence="4 7" id="KW-0238">DNA-binding</keyword>
<gene>
    <name evidence="10" type="ORF">FHR23_003230</name>
</gene>
<dbReference type="SMART" id="SM00448">
    <property type="entry name" value="REC"/>
    <property type="match status" value="1"/>
</dbReference>
<feature type="domain" description="Response regulatory" evidence="8">
    <location>
        <begin position="2"/>
        <end position="116"/>
    </location>
</feature>
<dbReference type="InterPro" id="IPR001867">
    <property type="entry name" value="OmpR/PhoB-type_DNA-bd"/>
</dbReference>
<dbReference type="AlphaFoldDB" id="A0A840Z3F0"/>
<feature type="modified residue" description="4-aspartylphosphate" evidence="6">
    <location>
        <position position="51"/>
    </location>
</feature>
<dbReference type="Gene3D" id="3.40.50.2300">
    <property type="match status" value="1"/>
</dbReference>
<keyword evidence="5" id="KW-0804">Transcription</keyword>